<evidence type="ECO:0000313" key="2">
    <source>
        <dbReference type="EMBL" id="QIQ01168.1"/>
    </source>
</evidence>
<dbReference type="Proteomes" id="UP000501179">
    <property type="component" value="Chromosome"/>
</dbReference>
<dbReference type="Pfam" id="PF19534">
    <property type="entry name" value="DUF6059"/>
    <property type="match status" value="1"/>
</dbReference>
<name>A0A6G9GSD2_9ACTN</name>
<sequence length="89" mass="9434">MRLLLARCLRSAVNALVAFGHLWVYVPPLPRSPAAQTPQSPPAPPGPHELTGPAPGHPERLCPEVPLTETEMALRRQLLGASGAELSGD</sequence>
<evidence type="ECO:0000256" key="1">
    <source>
        <dbReference type="SAM" id="MobiDB-lite"/>
    </source>
</evidence>
<keyword evidence="3" id="KW-1185">Reference proteome</keyword>
<dbReference type="AlphaFoldDB" id="A0A6G9GSD2"/>
<feature type="region of interest" description="Disordered" evidence="1">
    <location>
        <begin position="30"/>
        <end position="68"/>
    </location>
</feature>
<dbReference type="KEGG" id="slia:HA039_01610"/>
<gene>
    <name evidence="2" type="ORF">HA039_01610</name>
</gene>
<organism evidence="2 3">
    <name type="scientific">Streptomyces liangshanensis</name>
    <dbReference type="NCBI Taxonomy" id="2717324"/>
    <lineage>
        <taxon>Bacteria</taxon>
        <taxon>Bacillati</taxon>
        <taxon>Actinomycetota</taxon>
        <taxon>Actinomycetes</taxon>
        <taxon>Kitasatosporales</taxon>
        <taxon>Streptomycetaceae</taxon>
        <taxon>Streptomyces</taxon>
    </lineage>
</organism>
<accession>A0A6G9GSD2</accession>
<dbReference type="EMBL" id="CP050177">
    <property type="protein sequence ID" value="QIQ01168.1"/>
    <property type="molecule type" value="Genomic_DNA"/>
</dbReference>
<proteinExistence type="predicted"/>
<reference evidence="2 3" key="1">
    <citation type="submission" date="2020-03" db="EMBL/GenBank/DDBJ databases">
        <title>A novel species.</title>
        <authorList>
            <person name="Gao J."/>
        </authorList>
    </citation>
    <scope>NUCLEOTIDE SEQUENCE [LARGE SCALE GENOMIC DNA]</scope>
    <source>
        <strain evidence="2 3">QMT-12</strain>
    </source>
</reference>
<evidence type="ECO:0000313" key="3">
    <source>
        <dbReference type="Proteomes" id="UP000501179"/>
    </source>
</evidence>
<dbReference type="RefSeq" id="WP_167022638.1">
    <property type="nucleotide sequence ID" value="NZ_CP050177.1"/>
</dbReference>
<dbReference type="InterPro" id="IPR045701">
    <property type="entry name" value="DUF6059"/>
</dbReference>
<protein>
    <submittedName>
        <fullName evidence="2">Uncharacterized protein</fullName>
    </submittedName>
</protein>